<reference evidence="3" key="1">
    <citation type="submission" date="2022-03" db="EMBL/GenBank/DDBJ databases">
        <title>Complete genome sequence of Caldinitratiruptor microaerophilus.</title>
        <authorList>
            <person name="Mukaiyama R."/>
            <person name="Nishiyama T."/>
            <person name="Ueda K."/>
        </authorList>
    </citation>
    <scope>NUCLEOTIDE SEQUENCE</scope>
    <source>
        <strain evidence="3">JCM 16183</strain>
    </source>
</reference>
<feature type="compositionally biased region" description="Basic and acidic residues" evidence="1">
    <location>
        <begin position="663"/>
        <end position="681"/>
    </location>
</feature>
<dbReference type="AlphaFoldDB" id="A0AA35G742"/>
<dbReference type="Pfam" id="PF13432">
    <property type="entry name" value="TPR_16"/>
    <property type="match status" value="2"/>
</dbReference>
<feature type="domain" description="Glycosyltransferase 2-like" evidence="2">
    <location>
        <begin position="19"/>
        <end position="113"/>
    </location>
</feature>
<dbReference type="InterPro" id="IPR029044">
    <property type="entry name" value="Nucleotide-diphossugar_trans"/>
</dbReference>
<dbReference type="KEGG" id="cmic:caldi_07810"/>
<evidence type="ECO:0000313" key="4">
    <source>
        <dbReference type="Proteomes" id="UP001163687"/>
    </source>
</evidence>
<dbReference type="Gene3D" id="1.25.40.10">
    <property type="entry name" value="Tetratricopeptide repeat domain"/>
    <property type="match status" value="2"/>
</dbReference>
<organism evidence="3 4">
    <name type="scientific">Caldinitratiruptor microaerophilus</name>
    <dbReference type="NCBI Taxonomy" id="671077"/>
    <lineage>
        <taxon>Bacteria</taxon>
        <taxon>Bacillati</taxon>
        <taxon>Bacillota</taxon>
        <taxon>Clostridia</taxon>
        <taxon>Eubacteriales</taxon>
        <taxon>Symbiobacteriaceae</taxon>
        <taxon>Caldinitratiruptor</taxon>
    </lineage>
</organism>
<dbReference type="Gene3D" id="3.90.550.10">
    <property type="entry name" value="Spore Coat Polysaccharide Biosynthesis Protein SpsA, Chain A"/>
    <property type="match status" value="1"/>
</dbReference>
<dbReference type="PANTHER" id="PTHR12558:SF13">
    <property type="entry name" value="CELL DIVISION CYCLE PROTEIN 27 HOMOLOG"/>
    <property type="match status" value="1"/>
</dbReference>
<dbReference type="SUPFAM" id="SSF53448">
    <property type="entry name" value="Nucleotide-diphospho-sugar transferases"/>
    <property type="match status" value="1"/>
</dbReference>
<proteinExistence type="predicted"/>
<evidence type="ECO:0000313" key="3">
    <source>
        <dbReference type="EMBL" id="BDG59691.1"/>
    </source>
</evidence>
<dbReference type="Proteomes" id="UP001163687">
    <property type="component" value="Chromosome"/>
</dbReference>
<keyword evidence="4" id="KW-1185">Reference proteome</keyword>
<dbReference type="Pfam" id="PF00535">
    <property type="entry name" value="Glycos_transf_2"/>
    <property type="match status" value="1"/>
</dbReference>
<dbReference type="PANTHER" id="PTHR12558">
    <property type="entry name" value="CELL DIVISION CYCLE 16,23,27"/>
    <property type="match status" value="1"/>
</dbReference>
<dbReference type="SMART" id="SM00028">
    <property type="entry name" value="TPR"/>
    <property type="match status" value="5"/>
</dbReference>
<dbReference type="SUPFAM" id="SSF48452">
    <property type="entry name" value="TPR-like"/>
    <property type="match status" value="2"/>
</dbReference>
<sequence>MAGARARISLCVLASDAAGLSRCLRSAAALVDEVVVLAGNGSRAIRQLVGAYGGRLVSGTWADDFSAARNRLLDHAHGDWVLFLDDDEELHEPEPSTLAGLLTETARGYYVPVLSPLGDGAEAELEHQLRLFRRSPEHRYVGICCEELTGDWSPASPGVHVAPLLVWHHGYVGNGLVSRTRRKVQLLEAQAGQPDGHRSLCLGREWARLGRYAEAAGHLRRAVELLDVQSRNWARACRELASALVEQGLYDEALALLERGVERHPLASDLWFLLGSAAARLGRHNLAMAAFGRCLQLGQGSWFYDPSPGVGDYKAAHALGLVHECLGQTDRSLDLYRTAMRAGSGFTEPLYRIATILGTDPRRNALAPALLRTLGKTWRTATSEDLRLVADVLGTQGRWREAVECLERSLAAITGAEGALLRGICLAMLGRVDEATAALTQVPPGSPLRGKALLRLLALDWIRGDWARAEATRRELGEAGVTEPVQKAAELAHRLLERGAVWGTLGIDPDASAAMGNALLLWIEVLLAAGRVSEAERLGALIGALAWPPGPARLAVVAARWGHPEVVRPFEQRLRAAAVPEAAEACLALARAHRRSGRRGAAAWYLASIRGGSPLVAPYVELANLLRTAARAVARARSAGSCATAAAVRRGSRRAPRQPAGHGGEEHGRKPARDQPLHDRP</sequence>
<accession>A0AA35G742</accession>
<dbReference type="RefSeq" id="WP_264843798.1">
    <property type="nucleotide sequence ID" value="NZ_AP025628.1"/>
</dbReference>
<protein>
    <recommendedName>
        <fullName evidence="2">Glycosyltransferase 2-like domain-containing protein</fullName>
    </recommendedName>
</protein>
<evidence type="ECO:0000256" key="1">
    <source>
        <dbReference type="SAM" id="MobiDB-lite"/>
    </source>
</evidence>
<dbReference type="EMBL" id="AP025628">
    <property type="protein sequence ID" value="BDG59691.1"/>
    <property type="molecule type" value="Genomic_DNA"/>
</dbReference>
<name>A0AA35G742_9FIRM</name>
<evidence type="ECO:0000259" key="2">
    <source>
        <dbReference type="Pfam" id="PF00535"/>
    </source>
</evidence>
<feature type="region of interest" description="Disordered" evidence="1">
    <location>
        <begin position="644"/>
        <end position="681"/>
    </location>
</feature>
<gene>
    <name evidence="3" type="ORF">caldi_07810</name>
</gene>
<dbReference type="InterPro" id="IPR011990">
    <property type="entry name" value="TPR-like_helical_dom_sf"/>
</dbReference>
<dbReference type="InterPro" id="IPR019734">
    <property type="entry name" value="TPR_rpt"/>
</dbReference>
<dbReference type="InterPro" id="IPR001173">
    <property type="entry name" value="Glyco_trans_2-like"/>
</dbReference>